<reference evidence="1" key="2">
    <citation type="journal article" date="2022" name="New Phytol.">
        <title>Evolutionary transition to the ectomycorrhizal habit in the genomes of a hyperdiverse lineage of mushroom-forming fungi.</title>
        <authorList>
            <person name="Looney B."/>
            <person name="Miyauchi S."/>
            <person name="Morin E."/>
            <person name="Drula E."/>
            <person name="Courty P.E."/>
            <person name="Kohler A."/>
            <person name="Kuo A."/>
            <person name="LaButti K."/>
            <person name="Pangilinan J."/>
            <person name="Lipzen A."/>
            <person name="Riley R."/>
            <person name="Andreopoulos W."/>
            <person name="He G."/>
            <person name="Johnson J."/>
            <person name="Nolan M."/>
            <person name="Tritt A."/>
            <person name="Barry K.W."/>
            <person name="Grigoriev I.V."/>
            <person name="Nagy L.G."/>
            <person name="Hibbett D."/>
            <person name="Henrissat B."/>
            <person name="Matheny P.B."/>
            <person name="Labbe J."/>
            <person name="Martin F.M."/>
        </authorList>
    </citation>
    <scope>NUCLEOTIDE SEQUENCE</scope>
    <source>
        <strain evidence="1">FP105234-sp</strain>
    </source>
</reference>
<dbReference type="EMBL" id="MU276061">
    <property type="protein sequence ID" value="KAI0042545.1"/>
    <property type="molecule type" value="Genomic_DNA"/>
</dbReference>
<sequence>MPRVYFFSLFLAPNDYVAFVDIDIDEEASASDLVDAILHKAHYTAIFAEAGIKRHQLSLYSLRVHGHSEKRKVSPDEKISQNRSWTTPGHIQLILNVHENTAFMFNKGFVQAQSASPSTFASKPSLEKRIQDGAHPFKGPYLFIRGAVQVGVPIIQRLANPIVLGGETYLEDSAAPGQAPPLWLTSLKFLDRLDGGYWHPTVKHKNYVRSLFSAKLGDKPVIVKICERYGEKAHRLLAANGLAPHLHYCVELMGWGKMVVMDEVTGRDASVASWGTPLPVSVKTDVKRAMKILHDARLVFGDLRRPNVMVVSRPRRADGEEDERAKKTVLEEGAMLVDFDWAGDVGLVKYPVVISDDIRKSGAQPWGPILFEHDEYMMSVL</sequence>
<comment type="caution">
    <text evidence="1">The sequence shown here is derived from an EMBL/GenBank/DDBJ whole genome shotgun (WGS) entry which is preliminary data.</text>
</comment>
<reference evidence="1" key="1">
    <citation type="submission" date="2021-02" db="EMBL/GenBank/DDBJ databases">
        <authorList>
            <consortium name="DOE Joint Genome Institute"/>
            <person name="Ahrendt S."/>
            <person name="Looney B.P."/>
            <person name="Miyauchi S."/>
            <person name="Morin E."/>
            <person name="Drula E."/>
            <person name="Courty P.E."/>
            <person name="Chicoki N."/>
            <person name="Fauchery L."/>
            <person name="Kohler A."/>
            <person name="Kuo A."/>
            <person name="Labutti K."/>
            <person name="Pangilinan J."/>
            <person name="Lipzen A."/>
            <person name="Riley R."/>
            <person name="Andreopoulos W."/>
            <person name="He G."/>
            <person name="Johnson J."/>
            <person name="Barry K.W."/>
            <person name="Grigoriev I.V."/>
            <person name="Nagy L."/>
            <person name="Hibbett D."/>
            <person name="Henrissat B."/>
            <person name="Matheny P.B."/>
            <person name="Labbe J."/>
            <person name="Martin F."/>
        </authorList>
    </citation>
    <scope>NUCLEOTIDE SEQUENCE</scope>
    <source>
        <strain evidence="1">FP105234-sp</strain>
    </source>
</reference>
<protein>
    <submittedName>
        <fullName evidence="1">Uncharacterized protein</fullName>
    </submittedName>
</protein>
<evidence type="ECO:0000313" key="1">
    <source>
        <dbReference type="EMBL" id="KAI0042545.1"/>
    </source>
</evidence>
<name>A0ACB8REV9_9AGAM</name>
<dbReference type="Proteomes" id="UP000814033">
    <property type="component" value="Unassembled WGS sequence"/>
</dbReference>
<keyword evidence="2" id="KW-1185">Reference proteome</keyword>
<accession>A0ACB8REV9</accession>
<organism evidence="1 2">
    <name type="scientific">Auriscalpium vulgare</name>
    <dbReference type="NCBI Taxonomy" id="40419"/>
    <lineage>
        <taxon>Eukaryota</taxon>
        <taxon>Fungi</taxon>
        <taxon>Dikarya</taxon>
        <taxon>Basidiomycota</taxon>
        <taxon>Agaricomycotina</taxon>
        <taxon>Agaricomycetes</taxon>
        <taxon>Russulales</taxon>
        <taxon>Auriscalpiaceae</taxon>
        <taxon>Auriscalpium</taxon>
    </lineage>
</organism>
<proteinExistence type="predicted"/>
<gene>
    <name evidence="1" type="ORF">FA95DRAFT_1598422</name>
</gene>
<evidence type="ECO:0000313" key="2">
    <source>
        <dbReference type="Proteomes" id="UP000814033"/>
    </source>
</evidence>